<dbReference type="GO" id="GO:0003677">
    <property type="term" value="F:DNA binding"/>
    <property type="evidence" value="ECO:0007669"/>
    <property type="project" value="InterPro"/>
</dbReference>
<dbReference type="SUPFAM" id="SSF46894">
    <property type="entry name" value="C-terminal effector domain of the bipartite response regulators"/>
    <property type="match status" value="1"/>
</dbReference>
<dbReference type="GO" id="GO:0005524">
    <property type="term" value="F:ATP binding"/>
    <property type="evidence" value="ECO:0007669"/>
    <property type="project" value="UniProtKB-KW"/>
</dbReference>
<dbReference type="PANTHER" id="PTHR16305:SF35">
    <property type="entry name" value="TRANSCRIPTIONAL ACTIVATOR DOMAIN"/>
    <property type="match status" value="1"/>
</dbReference>
<dbReference type="RefSeq" id="WP_354702130.1">
    <property type="nucleotide sequence ID" value="NZ_CP114014.1"/>
</dbReference>
<dbReference type="PROSITE" id="PS50043">
    <property type="entry name" value="HTH_LUXR_2"/>
    <property type="match status" value="1"/>
</dbReference>
<feature type="domain" description="HTH luxR-type" evidence="4">
    <location>
        <begin position="848"/>
        <end position="913"/>
    </location>
</feature>
<dbReference type="InterPro" id="IPR000792">
    <property type="entry name" value="Tscrpt_reg_LuxR_C"/>
</dbReference>
<dbReference type="InterPro" id="IPR036388">
    <property type="entry name" value="WH-like_DNA-bd_sf"/>
</dbReference>
<evidence type="ECO:0000313" key="5">
    <source>
        <dbReference type="EMBL" id="XAY05625.1"/>
    </source>
</evidence>
<dbReference type="Gene3D" id="3.40.50.300">
    <property type="entry name" value="P-loop containing nucleotide triphosphate hydrolases"/>
    <property type="match status" value="1"/>
</dbReference>
<feature type="compositionally biased region" description="Low complexity" evidence="3">
    <location>
        <begin position="842"/>
        <end position="852"/>
    </location>
</feature>
<sequence>MTVFGRTAEQARLQQLGHGLRAGRSFAVLLEGPAGIGKTTLLDDAAADLGVAVARTVGHEAETHIPYAALLDLTGPLLHLRDRLERPQVDALASAFALDAAGAPADPFAVPAALLALLGAAAEDGPLLVIVDDAHWLDDASRDAVLFVASRLEAEGVGILIAARDGEGRPYDQPELERVALGGLDDRAARDLLADGRPLAPDLVEALIAAGEGNPLALRELARAVARDEREGRGAFVVPPRTRAAAQALFARRLDSLAPSPRRALCLLAAAGGDGPDTVSAGLAALGLPPDALSTAEAAGLIDRDGFRHPLLASAAYHGEADTERRAVHRALAGVTAHPGRRAWHLSAAAAGPDEAAATALEGVAAAAGTRGAHRDAARAAARAAELSPGAGDRGRRRLQAARQYVMAGETGSAVALAATIVVDDPGLEPQTSLLRAEVAVRDGRPDEAVTLLETRARVAAEAGDRAGAAQALLQQSLAHMFTGDMRALVATGERAGAQARGHVPELAALADLIRGEGLAALGADAEAAPLLAGLPALTADDEPALELAEVIAMGALCSAWLERFDVAQVALDTLIAHARRRGAAGRLAYPLAVRSHLGWRRGRWRAAAADAEEAVRLARATGQLGVLAAALPAGARVDASAGRFESAREQAGTALAQADAAGAEAVALWALAALGYCELAAGRPDSAVAPLERAAAIAAGGLGQPALTMFAADHVEALVRVRREDDARAALRGLEATAARGTGTWAHAAGGRCAVLLAEDDEIDERATAARAWHARAPLPFEAARTELAIGERLRRAARRGDARPALETALTTFTRLGAGPWAQRARQELDAAGAPPPGRGRPAAPADAEAGELTARELQIALLVSEGHTNRQVAASLFLSPKTVEHHLGAIYRKLGLRSRTQLATFMAEAP</sequence>
<feature type="region of interest" description="Disordered" evidence="3">
    <location>
        <begin position="833"/>
        <end position="852"/>
    </location>
</feature>
<organism evidence="5">
    <name type="scientific">Paraconexibacter sp. AEG42_29</name>
    <dbReference type="NCBI Taxonomy" id="2997339"/>
    <lineage>
        <taxon>Bacteria</taxon>
        <taxon>Bacillati</taxon>
        <taxon>Actinomycetota</taxon>
        <taxon>Thermoleophilia</taxon>
        <taxon>Solirubrobacterales</taxon>
        <taxon>Paraconexibacteraceae</taxon>
        <taxon>Paraconexibacter</taxon>
    </lineage>
</organism>
<dbReference type="InterPro" id="IPR011990">
    <property type="entry name" value="TPR-like_helical_dom_sf"/>
</dbReference>
<dbReference type="EMBL" id="CP114014">
    <property type="protein sequence ID" value="XAY05625.1"/>
    <property type="molecule type" value="Genomic_DNA"/>
</dbReference>
<dbReference type="Gene3D" id="1.10.10.10">
    <property type="entry name" value="Winged helix-like DNA-binding domain superfamily/Winged helix DNA-binding domain"/>
    <property type="match status" value="1"/>
</dbReference>
<evidence type="ECO:0000256" key="2">
    <source>
        <dbReference type="ARBA" id="ARBA00022840"/>
    </source>
</evidence>
<dbReference type="PRINTS" id="PR00038">
    <property type="entry name" value="HTHLUXR"/>
</dbReference>
<keyword evidence="1" id="KW-0547">Nucleotide-binding</keyword>
<keyword evidence="2" id="KW-0067">ATP-binding</keyword>
<reference evidence="5" key="1">
    <citation type="submission" date="2022-12" db="EMBL/GenBank/DDBJ databases">
        <title>Paraconexibacter alkalitolerans sp. nov. and Baekduia alba sp. nov., isolated from soil and emended description of the genera Paraconexibacter (Chun et al., 2020) and Baekduia (An et al., 2020).</title>
        <authorList>
            <person name="Vieira S."/>
            <person name="Huber K.J."/>
            <person name="Geppert A."/>
            <person name="Wolf J."/>
            <person name="Neumann-Schaal M."/>
            <person name="Muesken M."/>
            <person name="Overmann J."/>
        </authorList>
    </citation>
    <scope>NUCLEOTIDE SEQUENCE</scope>
    <source>
        <strain evidence="5">AEG42_29</strain>
    </source>
</reference>
<dbReference type="PROSITE" id="PS00622">
    <property type="entry name" value="HTH_LUXR_1"/>
    <property type="match status" value="1"/>
</dbReference>
<accession>A0AAU7AVG9</accession>
<protein>
    <recommendedName>
        <fullName evidence="4">HTH luxR-type domain-containing protein</fullName>
    </recommendedName>
</protein>
<name>A0AAU7AVG9_9ACTN</name>
<evidence type="ECO:0000259" key="4">
    <source>
        <dbReference type="PROSITE" id="PS50043"/>
    </source>
</evidence>
<dbReference type="KEGG" id="parq:DSM112329_02483"/>
<dbReference type="PANTHER" id="PTHR16305">
    <property type="entry name" value="TESTICULAR SOLUBLE ADENYLYL CYCLASE"/>
    <property type="match status" value="1"/>
</dbReference>
<dbReference type="CDD" id="cd06170">
    <property type="entry name" value="LuxR_C_like"/>
    <property type="match status" value="1"/>
</dbReference>
<dbReference type="InterPro" id="IPR027417">
    <property type="entry name" value="P-loop_NTPase"/>
</dbReference>
<evidence type="ECO:0000256" key="3">
    <source>
        <dbReference type="SAM" id="MobiDB-lite"/>
    </source>
</evidence>
<dbReference type="Gene3D" id="1.25.40.10">
    <property type="entry name" value="Tetratricopeptide repeat domain"/>
    <property type="match status" value="1"/>
</dbReference>
<evidence type="ECO:0000256" key="1">
    <source>
        <dbReference type="ARBA" id="ARBA00022741"/>
    </source>
</evidence>
<gene>
    <name evidence="5" type="ORF">DSM112329_02483</name>
</gene>
<dbReference type="InterPro" id="IPR016032">
    <property type="entry name" value="Sig_transdc_resp-reg_C-effctor"/>
</dbReference>
<dbReference type="GO" id="GO:0004016">
    <property type="term" value="F:adenylate cyclase activity"/>
    <property type="evidence" value="ECO:0007669"/>
    <property type="project" value="TreeGrafter"/>
</dbReference>
<dbReference type="GO" id="GO:0005737">
    <property type="term" value="C:cytoplasm"/>
    <property type="evidence" value="ECO:0007669"/>
    <property type="project" value="TreeGrafter"/>
</dbReference>
<dbReference type="InterPro" id="IPR041664">
    <property type="entry name" value="AAA_16"/>
</dbReference>
<proteinExistence type="predicted"/>
<dbReference type="AlphaFoldDB" id="A0AAU7AVG9"/>
<dbReference type="Pfam" id="PF13191">
    <property type="entry name" value="AAA_16"/>
    <property type="match status" value="1"/>
</dbReference>
<dbReference type="SUPFAM" id="SSF52540">
    <property type="entry name" value="P-loop containing nucleoside triphosphate hydrolases"/>
    <property type="match status" value="1"/>
</dbReference>
<dbReference type="GO" id="GO:0006355">
    <property type="term" value="P:regulation of DNA-templated transcription"/>
    <property type="evidence" value="ECO:0007669"/>
    <property type="project" value="InterPro"/>
</dbReference>
<dbReference type="Pfam" id="PF00196">
    <property type="entry name" value="GerE"/>
    <property type="match status" value="1"/>
</dbReference>
<dbReference type="SMART" id="SM00421">
    <property type="entry name" value="HTH_LUXR"/>
    <property type="match status" value="1"/>
</dbReference>